<gene>
    <name evidence="1" type="ORF">GT409_00810</name>
</gene>
<dbReference type="Proteomes" id="UP000464954">
    <property type="component" value="Chromosome"/>
</dbReference>
<evidence type="ECO:0000313" key="1">
    <source>
        <dbReference type="EMBL" id="QHI68050.1"/>
    </source>
</evidence>
<name>A0A6P1M0H4_9BACT</name>
<dbReference type="RefSeq" id="WP_160626084.1">
    <property type="nucleotide sequence ID" value="NZ_CP047593.1"/>
</dbReference>
<protein>
    <recommendedName>
        <fullName evidence="3">RiboL-PSP-HEPN domain-containing protein</fullName>
    </recommendedName>
</protein>
<proteinExistence type="predicted"/>
<accession>A0A6P1M0H4</accession>
<sequence length="256" mass="29448">MTSGQKQYSADSPELRMVALMINLDHFFKVIHDQLSITYFGIILTAKGENPSCRQADTDLCQLCGVNPDHFDDEFAVETEALFRQSAVENAEAAVAASSLVFAHSVVEDLLMKICRICADVDSVSWTKKISKRSITIEEVDQKTIVDLKREQVEKYLSQLEKESMLKKLDVFLGIIQPNDFASSRMKKYDRERIAKIDRLRHECVHEAKFAVRISNIKEHLDYLYEVTRLLSNLFCDKYNIEKLYDVDLARLARDL</sequence>
<evidence type="ECO:0000313" key="2">
    <source>
        <dbReference type="Proteomes" id="UP000464954"/>
    </source>
</evidence>
<keyword evidence="2" id="KW-1185">Reference proteome</keyword>
<organism evidence="1 2">
    <name type="scientific">Tichowtungia aerotolerans</name>
    <dbReference type="NCBI Taxonomy" id="2697043"/>
    <lineage>
        <taxon>Bacteria</taxon>
        <taxon>Pseudomonadati</taxon>
        <taxon>Kiritimatiellota</taxon>
        <taxon>Tichowtungiia</taxon>
        <taxon>Tichowtungiales</taxon>
        <taxon>Tichowtungiaceae</taxon>
        <taxon>Tichowtungia</taxon>
    </lineage>
</organism>
<dbReference type="KEGG" id="taer:GT409_00810"/>
<dbReference type="AlphaFoldDB" id="A0A6P1M0H4"/>
<evidence type="ECO:0008006" key="3">
    <source>
        <dbReference type="Google" id="ProtNLM"/>
    </source>
</evidence>
<reference evidence="1 2" key="1">
    <citation type="submission" date="2020-01" db="EMBL/GenBank/DDBJ databases">
        <title>Ponticoccus aerotolerans gen. nov., sp. nov., an anaerobic bacterium and proposal of Ponticoccusceae fam. nov., Ponticoccusles ord. nov. and Ponticoccuse classis nov. in the phylum Kiritimatiellaeota.</title>
        <authorList>
            <person name="Zhou L.Y."/>
            <person name="Du Z.J."/>
        </authorList>
    </citation>
    <scope>NUCLEOTIDE SEQUENCE [LARGE SCALE GENOMIC DNA]</scope>
    <source>
        <strain evidence="1 2">S-5007</strain>
    </source>
</reference>
<dbReference type="EMBL" id="CP047593">
    <property type="protein sequence ID" value="QHI68050.1"/>
    <property type="molecule type" value="Genomic_DNA"/>
</dbReference>